<evidence type="ECO:0000256" key="1">
    <source>
        <dbReference type="SAM" id="SignalP"/>
    </source>
</evidence>
<feature type="signal peptide" evidence="1">
    <location>
        <begin position="1"/>
        <end position="20"/>
    </location>
</feature>
<dbReference type="SMART" id="SM00034">
    <property type="entry name" value="CLECT"/>
    <property type="match status" value="2"/>
</dbReference>
<gene>
    <name evidence="3" type="ORF">D9C73_026855</name>
</gene>
<dbReference type="PROSITE" id="PS50041">
    <property type="entry name" value="C_TYPE_LECTIN_2"/>
    <property type="match status" value="2"/>
</dbReference>
<dbReference type="PANTHER" id="PTHR45784:SF3">
    <property type="entry name" value="C-TYPE LECTIN DOMAIN FAMILY 4 MEMBER K-LIKE-RELATED"/>
    <property type="match status" value="1"/>
</dbReference>
<name>A0A4U5VWF5_COLLU</name>
<dbReference type="SUPFAM" id="SSF56436">
    <property type="entry name" value="C-type lectin-like"/>
    <property type="match status" value="2"/>
</dbReference>
<dbReference type="Gene3D" id="3.10.100.10">
    <property type="entry name" value="Mannose-Binding Protein A, subunit A"/>
    <property type="match status" value="2"/>
</dbReference>
<dbReference type="InterPro" id="IPR001304">
    <property type="entry name" value="C-type_lectin-like"/>
</dbReference>
<feature type="domain" description="C-type lectin" evidence="2">
    <location>
        <begin position="130"/>
        <end position="228"/>
    </location>
</feature>
<keyword evidence="3" id="KW-0675">Receptor</keyword>
<dbReference type="PANTHER" id="PTHR45784">
    <property type="entry name" value="C-TYPE LECTIN DOMAIN FAMILY 20 MEMBER A-RELATED"/>
    <property type="match status" value="1"/>
</dbReference>
<proteinExistence type="predicted"/>
<keyword evidence="4" id="KW-1185">Reference proteome</keyword>
<dbReference type="AlphaFoldDB" id="A0A4U5VWF5"/>
<feature type="chain" id="PRO_5020241055" evidence="1">
    <location>
        <begin position="21"/>
        <end position="278"/>
    </location>
</feature>
<dbReference type="InterPro" id="IPR016186">
    <property type="entry name" value="C-type_lectin-like/link_sf"/>
</dbReference>
<dbReference type="STRING" id="240159.A0A4U5VWF5"/>
<reference evidence="3 4" key="1">
    <citation type="submission" date="2019-01" db="EMBL/GenBank/DDBJ databases">
        <title>Genome Assembly of Collichthys lucidus.</title>
        <authorList>
            <person name="Cai M."/>
            <person name="Xiao S."/>
        </authorList>
    </citation>
    <scope>NUCLEOTIDE SEQUENCE [LARGE SCALE GENOMIC DNA]</scope>
    <source>
        <strain evidence="3">JT15FE1705JMU</strain>
        <tissue evidence="3">Muscle</tissue>
    </source>
</reference>
<sequence length="278" mass="31666">MEMGTFGILILSGLCNLVFSSIRNREYHFVSDAKTWLDAQKYCRMKYKDLAPVNDEQDLGKLSDVVPARVSAIFIGLHRNWSWSLSDTDDYKAGEESYWNWASGQPGIGDCGTIDGLTGEWSAIDCSTRLNFTCYHTVATDNSQRFTLIKTPKTWLDAQAYCRRYYTDLARVRDQLENDAVRMMVKDGLVWIGLTQMSWMWSDGSETWFLPWKPLKPQAYGVADCSVLVISDPPVLVRTKLGDPGTTTELKLTWWKLPELKILKEKTPAPQPEALCLR</sequence>
<evidence type="ECO:0000313" key="3">
    <source>
        <dbReference type="EMBL" id="TKS93158.1"/>
    </source>
</evidence>
<organism evidence="3 4">
    <name type="scientific">Collichthys lucidus</name>
    <name type="common">Big head croaker</name>
    <name type="synonym">Sciaena lucida</name>
    <dbReference type="NCBI Taxonomy" id="240159"/>
    <lineage>
        <taxon>Eukaryota</taxon>
        <taxon>Metazoa</taxon>
        <taxon>Chordata</taxon>
        <taxon>Craniata</taxon>
        <taxon>Vertebrata</taxon>
        <taxon>Euteleostomi</taxon>
        <taxon>Actinopterygii</taxon>
        <taxon>Neopterygii</taxon>
        <taxon>Teleostei</taxon>
        <taxon>Neoteleostei</taxon>
        <taxon>Acanthomorphata</taxon>
        <taxon>Eupercaria</taxon>
        <taxon>Sciaenidae</taxon>
        <taxon>Collichthys</taxon>
    </lineage>
</organism>
<feature type="domain" description="C-type lectin" evidence="2">
    <location>
        <begin position="22"/>
        <end position="135"/>
    </location>
</feature>
<dbReference type="EMBL" id="CM014101">
    <property type="protein sequence ID" value="TKS93158.1"/>
    <property type="molecule type" value="Genomic_DNA"/>
</dbReference>
<dbReference type="Proteomes" id="UP000298787">
    <property type="component" value="Chromosome 24"/>
</dbReference>
<accession>A0A4U5VWF5</accession>
<protein>
    <submittedName>
        <fullName evidence="3">C-type mannose receptor 2</fullName>
    </submittedName>
</protein>
<dbReference type="InterPro" id="IPR016187">
    <property type="entry name" value="CTDL_fold"/>
</dbReference>
<keyword evidence="1" id="KW-0732">Signal</keyword>
<evidence type="ECO:0000259" key="2">
    <source>
        <dbReference type="PROSITE" id="PS50041"/>
    </source>
</evidence>
<evidence type="ECO:0000313" key="4">
    <source>
        <dbReference type="Proteomes" id="UP000298787"/>
    </source>
</evidence>
<dbReference type="Pfam" id="PF00059">
    <property type="entry name" value="Lectin_C"/>
    <property type="match status" value="2"/>
</dbReference>